<comment type="caution">
    <text evidence="2">The sequence shown here is derived from an EMBL/GenBank/DDBJ whole genome shotgun (WGS) entry which is preliminary data.</text>
</comment>
<organism evidence="2 3">
    <name type="scientific">Vitis vinifera</name>
    <name type="common">Grape</name>
    <dbReference type="NCBI Taxonomy" id="29760"/>
    <lineage>
        <taxon>Eukaryota</taxon>
        <taxon>Viridiplantae</taxon>
        <taxon>Streptophyta</taxon>
        <taxon>Embryophyta</taxon>
        <taxon>Tracheophyta</taxon>
        <taxon>Spermatophyta</taxon>
        <taxon>Magnoliopsida</taxon>
        <taxon>eudicotyledons</taxon>
        <taxon>Gunneridae</taxon>
        <taxon>Pentapetalae</taxon>
        <taxon>rosids</taxon>
        <taxon>Vitales</taxon>
        <taxon>Vitaceae</taxon>
        <taxon>Viteae</taxon>
        <taxon>Vitis</taxon>
    </lineage>
</organism>
<dbReference type="EMBL" id="QGNW01001192">
    <property type="protein sequence ID" value="RVW50762.1"/>
    <property type="molecule type" value="Genomic_DNA"/>
</dbReference>
<feature type="region of interest" description="Disordered" evidence="1">
    <location>
        <begin position="1"/>
        <end position="21"/>
    </location>
</feature>
<sequence length="197" mass="20486">MPANGPTPGVLGSGARNGASGSISSVGNVNLTEYDAQEDQDYSKMEAIVATPEDLQNCCSFPNSGATNHVTHDLGNLNSGVEYNGNSKIHMGNGTGPEISHIDKLQKPVQTVLHSTVGLPCIPLVKNLETISVSPSLSLPTSSAQSSHQLDENPGSDIRSVQQDLSNTDSSSIVPILNESASIYSSSNLYALPGTIP</sequence>
<evidence type="ECO:0000313" key="2">
    <source>
        <dbReference type="EMBL" id="RVW50762.1"/>
    </source>
</evidence>
<name>A0A438ESU0_VITVI</name>
<evidence type="ECO:0000313" key="3">
    <source>
        <dbReference type="Proteomes" id="UP000288805"/>
    </source>
</evidence>
<dbReference type="AlphaFoldDB" id="A0A438ESU0"/>
<feature type="compositionally biased region" description="Low complexity" evidence="1">
    <location>
        <begin position="136"/>
        <end position="147"/>
    </location>
</feature>
<feature type="region of interest" description="Disordered" evidence="1">
    <location>
        <begin position="136"/>
        <end position="165"/>
    </location>
</feature>
<gene>
    <name evidence="2" type="ORF">CK203_076863</name>
</gene>
<reference evidence="2 3" key="1">
    <citation type="journal article" date="2018" name="PLoS Genet.">
        <title>Population sequencing reveals clonal diversity and ancestral inbreeding in the grapevine cultivar Chardonnay.</title>
        <authorList>
            <person name="Roach M.J."/>
            <person name="Johnson D.L."/>
            <person name="Bohlmann J."/>
            <person name="van Vuuren H.J."/>
            <person name="Jones S.J."/>
            <person name="Pretorius I.S."/>
            <person name="Schmidt S.A."/>
            <person name="Borneman A.R."/>
        </authorList>
    </citation>
    <scope>NUCLEOTIDE SEQUENCE [LARGE SCALE GENOMIC DNA]</scope>
    <source>
        <strain evidence="3">cv. Chardonnay</strain>
        <tissue evidence="2">Leaf</tissue>
    </source>
</reference>
<dbReference type="Proteomes" id="UP000288805">
    <property type="component" value="Unassembled WGS sequence"/>
</dbReference>
<evidence type="ECO:0000256" key="1">
    <source>
        <dbReference type="SAM" id="MobiDB-lite"/>
    </source>
</evidence>
<accession>A0A438ESU0</accession>
<protein>
    <submittedName>
        <fullName evidence="2">Uncharacterized protein</fullName>
    </submittedName>
</protein>
<proteinExistence type="predicted"/>